<name>A0AA39ZCW0_9PEZI</name>
<dbReference type="InterPro" id="IPR036188">
    <property type="entry name" value="FAD/NAD-bd_sf"/>
</dbReference>
<dbReference type="InterPro" id="IPR020946">
    <property type="entry name" value="Flavin_mOase-like"/>
</dbReference>
<feature type="region of interest" description="Disordered" evidence="5">
    <location>
        <begin position="555"/>
        <end position="594"/>
    </location>
</feature>
<dbReference type="Pfam" id="PF00743">
    <property type="entry name" value="FMO-like"/>
    <property type="match status" value="1"/>
</dbReference>
<evidence type="ECO:0008006" key="8">
    <source>
        <dbReference type="Google" id="ProtNLM"/>
    </source>
</evidence>
<evidence type="ECO:0000256" key="4">
    <source>
        <dbReference type="ARBA" id="ARBA00023002"/>
    </source>
</evidence>
<evidence type="ECO:0000256" key="3">
    <source>
        <dbReference type="ARBA" id="ARBA00022827"/>
    </source>
</evidence>
<protein>
    <recommendedName>
        <fullName evidence="8">Flavin-containing monooxygenase</fullName>
    </recommendedName>
</protein>
<feature type="compositionally biased region" description="Basic and acidic residues" evidence="5">
    <location>
        <begin position="574"/>
        <end position="588"/>
    </location>
</feature>
<evidence type="ECO:0000256" key="1">
    <source>
        <dbReference type="ARBA" id="ARBA00010139"/>
    </source>
</evidence>
<evidence type="ECO:0000256" key="5">
    <source>
        <dbReference type="SAM" id="MobiDB-lite"/>
    </source>
</evidence>
<evidence type="ECO:0000256" key="2">
    <source>
        <dbReference type="ARBA" id="ARBA00022630"/>
    </source>
</evidence>
<dbReference type="GO" id="GO:0004499">
    <property type="term" value="F:N,N-dimethylaniline monooxygenase activity"/>
    <property type="evidence" value="ECO:0007669"/>
    <property type="project" value="InterPro"/>
</dbReference>
<dbReference type="SUPFAM" id="SSF51905">
    <property type="entry name" value="FAD/NAD(P)-binding domain"/>
    <property type="match status" value="3"/>
</dbReference>
<dbReference type="PRINTS" id="PR00469">
    <property type="entry name" value="PNDRDTASEII"/>
</dbReference>
<keyword evidence="4" id="KW-0560">Oxidoreductase</keyword>
<organism evidence="6 7">
    <name type="scientific">Cercophora samala</name>
    <dbReference type="NCBI Taxonomy" id="330535"/>
    <lineage>
        <taxon>Eukaryota</taxon>
        <taxon>Fungi</taxon>
        <taxon>Dikarya</taxon>
        <taxon>Ascomycota</taxon>
        <taxon>Pezizomycotina</taxon>
        <taxon>Sordariomycetes</taxon>
        <taxon>Sordariomycetidae</taxon>
        <taxon>Sordariales</taxon>
        <taxon>Lasiosphaeriaceae</taxon>
        <taxon>Cercophora</taxon>
    </lineage>
</organism>
<keyword evidence="3" id="KW-0274">FAD</keyword>
<dbReference type="GO" id="GO:0050660">
    <property type="term" value="F:flavin adenine dinucleotide binding"/>
    <property type="evidence" value="ECO:0007669"/>
    <property type="project" value="InterPro"/>
</dbReference>
<gene>
    <name evidence="6" type="ORF">QBC41DRAFT_394523</name>
</gene>
<dbReference type="InterPro" id="IPR051209">
    <property type="entry name" value="FAD-bind_Monooxygenase_sf"/>
</dbReference>
<keyword evidence="2" id="KW-0285">Flavoprotein</keyword>
<dbReference type="PANTHER" id="PTHR42877:SF7">
    <property type="entry name" value="FLAVIN-BINDING MONOOXYGENASE-RELATED"/>
    <property type="match status" value="1"/>
</dbReference>
<comment type="similarity">
    <text evidence="1">Belongs to the FAD-binding monooxygenase family.</text>
</comment>
<proteinExistence type="inferred from homology"/>
<dbReference type="Gene3D" id="3.50.50.60">
    <property type="entry name" value="FAD/NAD(P)-binding domain"/>
    <property type="match status" value="2"/>
</dbReference>
<evidence type="ECO:0000313" key="7">
    <source>
        <dbReference type="Proteomes" id="UP001174997"/>
    </source>
</evidence>
<reference evidence="6" key="1">
    <citation type="submission" date="2023-06" db="EMBL/GenBank/DDBJ databases">
        <title>Genome-scale phylogeny and comparative genomics of the fungal order Sordariales.</title>
        <authorList>
            <consortium name="Lawrence Berkeley National Laboratory"/>
            <person name="Hensen N."/>
            <person name="Bonometti L."/>
            <person name="Westerberg I."/>
            <person name="Brannstrom I.O."/>
            <person name="Guillou S."/>
            <person name="Cros-Aarteil S."/>
            <person name="Calhoun S."/>
            <person name="Haridas S."/>
            <person name="Kuo A."/>
            <person name="Mondo S."/>
            <person name="Pangilinan J."/>
            <person name="Riley R."/>
            <person name="Labutti K."/>
            <person name="Andreopoulos B."/>
            <person name="Lipzen A."/>
            <person name="Chen C."/>
            <person name="Yanf M."/>
            <person name="Daum C."/>
            <person name="Ng V."/>
            <person name="Clum A."/>
            <person name="Steindorff A."/>
            <person name="Ohm R."/>
            <person name="Martin F."/>
            <person name="Silar P."/>
            <person name="Natvig D."/>
            <person name="Lalanne C."/>
            <person name="Gautier V."/>
            <person name="Ament-Velasquez S.L."/>
            <person name="Kruys A."/>
            <person name="Hutchinson M.I."/>
            <person name="Powell A.J."/>
            <person name="Barry K."/>
            <person name="Miller A.N."/>
            <person name="Grigoriev I.V."/>
            <person name="Debuchy R."/>
            <person name="Gladieux P."/>
            <person name="Thoren M.H."/>
            <person name="Johannesson H."/>
        </authorList>
    </citation>
    <scope>NUCLEOTIDE SEQUENCE</scope>
    <source>
        <strain evidence="6">CBS 307.81</strain>
    </source>
</reference>
<keyword evidence="7" id="KW-1185">Reference proteome</keyword>
<dbReference type="GO" id="GO:0050661">
    <property type="term" value="F:NADP binding"/>
    <property type="evidence" value="ECO:0007669"/>
    <property type="project" value="InterPro"/>
</dbReference>
<evidence type="ECO:0000313" key="6">
    <source>
        <dbReference type="EMBL" id="KAK0668115.1"/>
    </source>
</evidence>
<sequence>MTVNGTDGNAVNGHGHRPFVLKDTPVENLRPLRVIVVGAGFSGILAAIRIPERLRNVELVVYEKADGVGGVWHANRYPGVACDIPSYSYQYTFAPNPNWSALYAPGSEIREYLEDVATRFGAMRFIKLNHRVEGGEWDSVAKKWTVKVHNISTGETFTDSANILVTARGQLSEPSWPSIPGLDSFTGKIMHSGSWDTSYDFTNKRIGVIGNGSSAIQIIPQLQKIPGTQLKCFMRSPTWISPKFGDQGMEELGFDPKATIFSEEQKSTLRSNPSLFLKFRKVFEDLGNTIQSTTILSHPDQISSQAFFHSSMTAKLSSRPDLLKLIIPTFAPGCRRVTPGPGFLESLLEPNVTVIPSPISSITPTGITTTSPDTSHEFDVIICATGFKVGTAPPFPILGRDSLPLTQHWETFPSTYLSLTTTHFPNLFFLFGPNSAIGFGSLTKILEGLVDYLCQYTRKLQKEDYASLEPKPERVADFAEYTQTYFKNTVYMDNCNSWYRRGDKIVGLWPGSTLHALEALRSPRWEDYNYETVGDTGSNRLGWLGNGWSVTQMKEEKGKHGGDPSWYLNEDEVEVPKEGRPEENERWGRRPWSH</sequence>
<comment type="caution">
    <text evidence="6">The sequence shown here is derived from an EMBL/GenBank/DDBJ whole genome shotgun (WGS) entry which is preliminary data.</text>
</comment>
<dbReference type="EMBL" id="JAULSY010000061">
    <property type="protein sequence ID" value="KAK0668115.1"/>
    <property type="molecule type" value="Genomic_DNA"/>
</dbReference>
<dbReference type="Proteomes" id="UP001174997">
    <property type="component" value="Unassembled WGS sequence"/>
</dbReference>
<dbReference type="PANTHER" id="PTHR42877">
    <property type="entry name" value="L-ORNITHINE N(5)-MONOOXYGENASE-RELATED"/>
    <property type="match status" value="1"/>
</dbReference>
<dbReference type="AlphaFoldDB" id="A0AA39ZCW0"/>
<accession>A0AA39ZCW0</accession>